<dbReference type="InterPro" id="IPR012340">
    <property type="entry name" value="NA-bd_OB-fold"/>
</dbReference>
<protein>
    <submittedName>
        <fullName evidence="3">DNA-binding protein</fullName>
    </submittedName>
</protein>
<dbReference type="EMBL" id="RJVK01000001">
    <property type="protein sequence ID" value="ROR40875.1"/>
    <property type="molecule type" value="Genomic_DNA"/>
</dbReference>
<evidence type="ECO:0000313" key="5">
    <source>
        <dbReference type="Proteomes" id="UP000272781"/>
    </source>
</evidence>
<dbReference type="Pfam" id="PF13509">
    <property type="entry name" value="S1_2"/>
    <property type="match status" value="1"/>
</dbReference>
<dbReference type="Gene3D" id="1.10.10.10">
    <property type="entry name" value="Winged helix-like DNA-binding domain superfamily/Winged helix DNA-binding domain"/>
    <property type="match status" value="1"/>
</dbReference>
<dbReference type="InterPro" id="IPR039566">
    <property type="entry name" value="CvfB_S1_st"/>
</dbReference>
<dbReference type="RefSeq" id="WP_123351785.1">
    <property type="nucleotide sequence ID" value="NZ_CP027432.2"/>
</dbReference>
<dbReference type="PROSITE" id="PS50126">
    <property type="entry name" value="S1"/>
    <property type="match status" value="1"/>
</dbReference>
<comment type="similarity">
    <text evidence="1">Belongs to the CvfB family.</text>
</comment>
<accession>A0AAJ4RDU3</accession>
<dbReference type="InterPro" id="IPR036388">
    <property type="entry name" value="WH-like_DNA-bd_sf"/>
</dbReference>
<reference evidence="3" key="3">
    <citation type="submission" date="2019-06" db="EMBL/GenBank/DDBJ databases">
        <title>A comparative analysis of the Nautiliaceae.</title>
        <authorList>
            <person name="Grosche A."/>
            <person name="Smedile F."/>
            <person name="Vetriani C."/>
        </authorList>
    </citation>
    <scope>NUCLEOTIDE SEQUENCE</scope>
    <source>
        <strain evidence="3">TB6</strain>
    </source>
</reference>
<dbReference type="AlphaFoldDB" id="A0AAJ4RDU3"/>
<dbReference type="EMBL" id="CP027432">
    <property type="protein sequence ID" value="QCI28401.1"/>
    <property type="molecule type" value="Genomic_DNA"/>
</dbReference>
<evidence type="ECO:0000313" key="4">
    <source>
        <dbReference type="EMBL" id="ROR40875.1"/>
    </source>
</evidence>
<name>A0AAJ4RDU3_9BACT</name>
<keyword evidence="3" id="KW-0238">DNA-binding</keyword>
<evidence type="ECO:0000313" key="6">
    <source>
        <dbReference type="Proteomes" id="UP000298805"/>
    </source>
</evidence>
<dbReference type="SUPFAM" id="SSF50249">
    <property type="entry name" value="Nucleic acid-binding proteins"/>
    <property type="match status" value="1"/>
</dbReference>
<dbReference type="Proteomes" id="UP000272781">
    <property type="component" value="Unassembled WGS sequence"/>
</dbReference>
<dbReference type="PIRSF" id="PIRSF012524">
    <property type="entry name" value="YitL_S1"/>
    <property type="match status" value="1"/>
</dbReference>
<dbReference type="Gene3D" id="2.40.50.140">
    <property type="entry name" value="Nucleic acid-binding proteins"/>
    <property type="match status" value="2"/>
</dbReference>
<organism evidence="4 5">
    <name type="scientific">Caminibacter pacificus</name>
    <dbReference type="NCBI Taxonomy" id="1424653"/>
    <lineage>
        <taxon>Bacteria</taxon>
        <taxon>Pseudomonadati</taxon>
        <taxon>Campylobacterota</taxon>
        <taxon>Epsilonproteobacteria</taxon>
        <taxon>Nautiliales</taxon>
        <taxon>Nautiliaceae</taxon>
        <taxon>Caminibacter</taxon>
    </lineage>
</organism>
<gene>
    <name evidence="3" type="ORF">C6V80_05350</name>
    <name evidence="4" type="ORF">EDC58_0356</name>
</gene>
<dbReference type="InterPro" id="IPR003029">
    <property type="entry name" value="S1_domain"/>
</dbReference>
<feature type="domain" description="S1 motif" evidence="2">
    <location>
        <begin position="75"/>
        <end position="135"/>
    </location>
</feature>
<evidence type="ECO:0000256" key="1">
    <source>
        <dbReference type="PIRNR" id="PIRNR012524"/>
    </source>
</evidence>
<evidence type="ECO:0000259" key="2">
    <source>
        <dbReference type="PROSITE" id="PS50126"/>
    </source>
</evidence>
<reference evidence="4 5" key="2">
    <citation type="submission" date="2018-11" db="EMBL/GenBank/DDBJ databases">
        <title>Genomic Encyclopedia of Type Strains, Phase IV (KMG-IV): sequencing the most valuable type-strain genomes for metagenomic binning, comparative biology and taxonomic classification.</title>
        <authorList>
            <person name="Goeker M."/>
        </authorList>
    </citation>
    <scope>NUCLEOTIDE SEQUENCE [LARGE SCALE GENOMIC DNA]</scope>
    <source>
        <strain evidence="4 5">DSM 27783</strain>
    </source>
</reference>
<proteinExistence type="inferred from homology"/>
<dbReference type="InterPro" id="IPR014464">
    <property type="entry name" value="CvfB_fam"/>
</dbReference>
<dbReference type="GO" id="GO:0003677">
    <property type="term" value="F:DNA binding"/>
    <property type="evidence" value="ECO:0007669"/>
    <property type="project" value="UniProtKB-KW"/>
</dbReference>
<dbReference type="Pfam" id="PF17783">
    <property type="entry name" value="WHD_CvfB"/>
    <property type="match status" value="1"/>
</dbReference>
<dbReference type="Proteomes" id="UP000298805">
    <property type="component" value="Chromosome"/>
</dbReference>
<keyword evidence="6" id="KW-1185">Reference proteome</keyword>
<reference evidence="6" key="1">
    <citation type="submission" date="2018-03" db="EMBL/GenBank/DDBJ databases">
        <title>A comparative analysis of the Nautiliaceae.</title>
        <authorList>
            <person name="Grosche A."/>
            <person name="Smedile F."/>
            <person name="Vetriani C."/>
        </authorList>
    </citation>
    <scope>NUCLEOTIDE SEQUENCE [LARGE SCALE GENOMIC DNA]</scope>
    <source>
        <strain evidence="6">TB6</strain>
    </source>
</reference>
<dbReference type="SMART" id="SM00316">
    <property type="entry name" value="S1"/>
    <property type="match status" value="3"/>
</dbReference>
<dbReference type="PANTHER" id="PTHR37296:SF1">
    <property type="entry name" value="CONSERVED VIRULENCE FACTOR B"/>
    <property type="match status" value="1"/>
</dbReference>
<dbReference type="InterPro" id="IPR040764">
    <property type="entry name" value="CvfB_WH"/>
</dbReference>
<dbReference type="PANTHER" id="PTHR37296">
    <property type="entry name" value="CONSERVED VIRULENCE FACTOR B"/>
    <property type="match status" value="1"/>
</dbReference>
<evidence type="ECO:0000313" key="3">
    <source>
        <dbReference type="EMBL" id="QCI28401.1"/>
    </source>
</evidence>
<sequence>MIEEYLKLGSLNKLKISKKTPQGLYLEALEGDTVLLPNRYVTDDMKIGDEIEVFIYNDSEDRYVATTDKPKYEYGEFGVFRVVDVTKFGVFVEWGMPKDLFMPLANMKKELKKGDSVIGKIVYDEKTDRLMLDSKLSRHIKKAKNYDINDEVKIIVIAKTPLGYKCIVDDMYEGMLFDNEIFEDVRVGQKKKAFVKNVRVDGKLDLSLQKIGSRDDVLDKVYEKLKEIKSINLTTKSNPEDIKKVFGISKKAFKYAINTLLKEEKIVQENGIIKINS</sequence>